<keyword evidence="3" id="KW-1185">Reference proteome</keyword>
<proteinExistence type="predicted"/>
<dbReference type="Proteomes" id="UP000815677">
    <property type="component" value="Unassembled WGS sequence"/>
</dbReference>
<dbReference type="EMBL" id="DF842191">
    <property type="protein sequence ID" value="GAT46268.1"/>
    <property type="molecule type" value="Genomic_DNA"/>
</dbReference>
<sequence length="228" mass="25422">MTTPTAPTAPGADQPATLPPPIPYNGPVPPNHAVALRYEEDGTRRFFDFPFPSLAAAEDEDKFLDLENHPLQCTECRRPFRAFEAVSFTLIFTCPHWPDDSMDSFPNEAVKAIIPPRFDYLTAPLGDVIAVKQHAVPADIKDEDFSQADGLALRLVNIELDDLPVVNLMLCEAMHRLWDTAVDGWRYFVPDEAASRLTTPGPDGRFTRVFPLVTPRSFAPATTSWTRI</sequence>
<reference evidence="2" key="1">
    <citation type="submission" date="2014-09" db="EMBL/GenBank/DDBJ databases">
        <title>Genome sequence of the luminous mushroom Mycena chlorophos for searching fungal bioluminescence genes.</title>
        <authorList>
            <person name="Tanaka Y."/>
            <person name="Kasuga D."/>
            <person name="Oba Y."/>
            <person name="Hase S."/>
            <person name="Sato K."/>
            <person name="Oba Y."/>
            <person name="Sakakibara Y."/>
        </authorList>
    </citation>
    <scope>NUCLEOTIDE SEQUENCE</scope>
</reference>
<feature type="compositionally biased region" description="Pro residues" evidence="1">
    <location>
        <begin position="17"/>
        <end position="26"/>
    </location>
</feature>
<name>A0ABQ0L529_MYCCL</name>
<feature type="region of interest" description="Disordered" evidence="1">
    <location>
        <begin position="1"/>
        <end position="26"/>
    </location>
</feature>
<evidence type="ECO:0000313" key="2">
    <source>
        <dbReference type="EMBL" id="GAT46268.1"/>
    </source>
</evidence>
<accession>A0ABQ0L529</accession>
<protein>
    <submittedName>
        <fullName evidence="2">Uncharacterized protein</fullName>
    </submittedName>
</protein>
<evidence type="ECO:0000256" key="1">
    <source>
        <dbReference type="SAM" id="MobiDB-lite"/>
    </source>
</evidence>
<evidence type="ECO:0000313" key="3">
    <source>
        <dbReference type="Proteomes" id="UP000815677"/>
    </source>
</evidence>
<feature type="compositionally biased region" description="Low complexity" evidence="1">
    <location>
        <begin position="1"/>
        <end position="16"/>
    </location>
</feature>
<organism evidence="2 3">
    <name type="scientific">Mycena chlorophos</name>
    <name type="common">Agaric fungus</name>
    <name type="synonym">Agaricus chlorophos</name>
    <dbReference type="NCBI Taxonomy" id="658473"/>
    <lineage>
        <taxon>Eukaryota</taxon>
        <taxon>Fungi</taxon>
        <taxon>Dikarya</taxon>
        <taxon>Basidiomycota</taxon>
        <taxon>Agaricomycotina</taxon>
        <taxon>Agaricomycetes</taxon>
        <taxon>Agaricomycetidae</taxon>
        <taxon>Agaricales</taxon>
        <taxon>Marasmiineae</taxon>
        <taxon>Mycenaceae</taxon>
        <taxon>Mycena</taxon>
    </lineage>
</organism>
<gene>
    <name evidence="2" type="ORF">MCHLO_03804</name>
</gene>